<comment type="caution">
    <text evidence="3">The sequence shown here is derived from an EMBL/GenBank/DDBJ whole genome shotgun (WGS) entry which is preliminary data.</text>
</comment>
<dbReference type="Pfam" id="PF26345">
    <property type="entry name" value="ScoMcrA_N"/>
    <property type="match status" value="1"/>
</dbReference>
<dbReference type="Pfam" id="PF13020">
    <property type="entry name" value="NOV_C"/>
    <property type="match status" value="1"/>
</dbReference>
<keyword evidence="4" id="KW-1185">Reference proteome</keyword>
<sequence length="380" mass="42749">MPQLSLLKSPAAVQAAMDEFSHLGRVAFLKRYGFGKSRDYMVRNPRTGEPCDSKAIVGVAFGKQFPNQGVLTAEDFSGGEMTVVPLLQALGFEVIRIGEDWTENEVQATVADYFEMLRLEADGVAFNKSGHNELLRKQLRGRSKASVELKHQNISAVLAGMGLPFIQGYKPRGNSQLLLRKAVQDYVRRHSAEVGKIVDGLEEVKTPAQKSYSAALVDAPVIEERRKLVAPTRNRQRLPRKLDYAARDEANRKLGRLGEDWVIGYEQHRLTEMGYPELFQKLEWISDTQGDGAGYDILSFESDVLHRYIEVKATNGGISSPFIVSHNELEFSAEAGSQFYLYRVFQLGGEPKLFILQGDLSSQLYLKPLDFRASFREYFQ</sequence>
<gene>
    <name evidence="3" type="ORF">JV551A3_V1_1640094</name>
</gene>
<feature type="domain" description="Protein NO VEIN C-terminal" evidence="1">
    <location>
        <begin position="258"/>
        <end position="355"/>
    </location>
</feature>
<proteinExistence type="predicted"/>
<dbReference type="InterPro" id="IPR058807">
    <property type="entry name" value="ScoMcrA_N"/>
</dbReference>
<evidence type="ECO:0000313" key="4">
    <source>
        <dbReference type="Proteomes" id="UP000294335"/>
    </source>
</evidence>
<dbReference type="EMBL" id="OPYN01000164">
    <property type="protein sequence ID" value="SPO62018.1"/>
    <property type="molecule type" value="Genomic_DNA"/>
</dbReference>
<organism evidence="3 4">
    <name type="scientific">Pseudomonas inefficax</name>
    <dbReference type="NCBI Taxonomy" id="2078786"/>
    <lineage>
        <taxon>Bacteria</taxon>
        <taxon>Pseudomonadati</taxon>
        <taxon>Pseudomonadota</taxon>
        <taxon>Gammaproteobacteria</taxon>
        <taxon>Pseudomonadales</taxon>
        <taxon>Pseudomonadaceae</taxon>
        <taxon>Pseudomonas</taxon>
    </lineage>
</organism>
<name>A0AAQ1PCU8_9PSED</name>
<evidence type="ECO:0008006" key="5">
    <source>
        <dbReference type="Google" id="ProtNLM"/>
    </source>
</evidence>
<dbReference type="AlphaFoldDB" id="A0AAQ1PCU8"/>
<feature type="domain" description="ScoMcrA-like N-terminal head" evidence="2">
    <location>
        <begin position="11"/>
        <end position="94"/>
    </location>
</feature>
<evidence type="ECO:0000259" key="1">
    <source>
        <dbReference type="Pfam" id="PF13020"/>
    </source>
</evidence>
<dbReference type="RefSeq" id="WP_166674242.1">
    <property type="nucleotide sequence ID" value="NZ_OPYN01000164.1"/>
</dbReference>
<reference evidence="3 4" key="1">
    <citation type="submission" date="2018-02" db="EMBL/GenBank/DDBJ databases">
        <authorList>
            <person name="Dubost A."/>
        </authorList>
    </citation>
    <scope>NUCLEOTIDE SEQUENCE [LARGE SCALE GENOMIC DNA]</scope>
    <source>
        <strain evidence="4">JV551A3</strain>
    </source>
</reference>
<evidence type="ECO:0000313" key="3">
    <source>
        <dbReference type="EMBL" id="SPO62018.1"/>
    </source>
</evidence>
<accession>A0AAQ1PCU8</accession>
<protein>
    <recommendedName>
        <fullName evidence="5">Protein NO VEIN C-terminal domain-containing protein</fullName>
    </recommendedName>
</protein>
<evidence type="ECO:0000259" key="2">
    <source>
        <dbReference type="Pfam" id="PF26345"/>
    </source>
</evidence>
<dbReference type="InterPro" id="IPR024975">
    <property type="entry name" value="NOV_C"/>
</dbReference>
<dbReference type="Proteomes" id="UP000294335">
    <property type="component" value="Unassembled WGS sequence"/>
</dbReference>